<reference evidence="2" key="1">
    <citation type="submission" date="2019-08" db="EMBL/GenBank/DDBJ databases">
        <authorList>
            <person name="Kucharzyk K."/>
            <person name="Murdoch R.W."/>
            <person name="Higgins S."/>
            <person name="Loffler F."/>
        </authorList>
    </citation>
    <scope>NUCLEOTIDE SEQUENCE</scope>
</reference>
<feature type="compositionally biased region" description="Low complexity" evidence="1">
    <location>
        <begin position="37"/>
        <end position="52"/>
    </location>
</feature>
<protein>
    <submittedName>
        <fullName evidence="2">Uncharacterized protein</fullName>
    </submittedName>
</protein>
<sequence>MTGQGQKNKPCAYCRPNVASVLYRSQPAPGCHMQTLPGLPSGGSSPVQGSSPDAARAGQSCIQSCCSPSASRRISPSAGLLSLPPANHCLYSIRKERPGNMATEQVRIHVVSLKTHETLLHSSSCTWKQFCDQHPTFLQFYYPNCPDYWKVL</sequence>
<accession>A0A645CCG7</accession>
<proteinExistence type="predicted"/>
<comment type="caution">
    <text evidence="2">The sequence shown here is derived from an EMBL/GenBank/DDBJ whole genome shotgun (WGS) entry which is preliminary data.</text>
</comment>
<gene>
    <name evidence="2" type="ORF">SDC9_121560</name>
</gene>
<evidence type="ECO:0000256" key="1">
    <source>
        <dbReference type="SAM" id="MobiDB-lite"/>
    </source>
</evidence>
<evidence type="ECO:0000313" key="2">
    <source>
        <dbReference type="EMBL" id="MPM74572.1"/>
    </source>
</evidence>
<dbReference type="EMBL" id="VSSQ01026053">
    <property type="protein sequence ID" value="MPM74572.1"/>
    <property type="molecule type" value="Genomic_DNA"/>
</dbReference>
<dbReference type="AlphaFoldDB" id="A0A645CCG7"/>
<name>A0A645CCG7_9ZZZZ</name>
<feature type="region of interest" description="Disordered" evidence="1">
    <location>
        <begin position="33"/>
        <end position="55"/>
    </location>
</feature>
<organism evidence="2">
    <name type="scientific">bioreactor metagenome</name>
    <dbReference type="NCBI Taxonomy" id="1076179"/>
    <lineage>
        <taxon>unclassified sequences</taxon>
        <taxon>metagenomes</taxon>
        <taxon>ecological metagenomes</taxon>
    </lineage>
</organism>